<dbReference type="RefSeq" id="WP_209143449.1">
    <property type="nucleotide sequence ID" value="NZ_JAGHKP010000001.1"/>
</dbReference>
<dbReference type="Proteomes" id="UP000679126">
    <property type="component" value="Unassembled WGS sequence"/>
</dbReference>
<dbReference type="EMBL" id="JAGHKP010000001">
    <property type="protein sequence ID" value="MBO9151339.1"/>
    <property type="molecule type" value="Genomic_DNA"/>
</dbReference>
<proteinExistence type="predicted"/>
<evidence type="ECO:0000313" key="2">
    <source>
        <dbReference type="Proteomes" id="UP000679126"/>
    </source>
</evidence>
<organism evidence="1 2">
    <name type="scientific">Chitinophaga chungangae</name>
    <dbReference type="NCBI Taxonomy" id="2821488"/>
    <lineage>
        <taxon>Bacteria</taxon>
        <taxon>Pseudomonadati</taxon>
        <taxon>Bacteroidota</taxon>
        <taxon>Chitinophagia</taxon>
        <taxon>Chitinophagales</taxon>
        <taxon>Chitinophagaceae</taxon>
        <taxon>Chitinophaga</taxon>
    </lineage>
</organism>
<gene>
    <name evidence="1" type="ORF">J7I43_03910</name>
</gene>
<comment type="caution">
    <text evidence="1">The sequence shown here is derived from an EMBL/GenBank/DDBJ whole genome shotgun (WGS) entry which is preliminary data.</text>
</comment>
<evidence type="ECO:0000313" key="1">
    <source>
        <dbReference type="EMBL" id="MBO9151339.1"/>
    </source>
</evidence>
<name>A0ABS3Y9J1_9BACT</name>
<accession>A0ABS3Y9J1</accession>
<sequence length="493" mass="57809">MIALELEKMVRSLSPAEKKHFRLSASGTEKEKDYLLLFDLLCKENKSLAEVESLFGKKTRAASFDNTVHYLFKVLTDQLVTVRVGQDKWYARHHAFMKARLCFERSLPGRAHHELKKTQQLALQAQDHTLYYQAVREELNYLADVGFPGMNEQEVVDLQMRSKQALKELHQIHEHHSLYELLKLRLINEQIGLERNGKMINDLVLGELGIISMGGRHLFESRKTHLLFQSFFLVHTKQYHPALNVFKALNALFEENESLWNNPPYDNLSALDGILDNLYSIGYYHEMDFFTGKLEQLMARPYPEHFRNLCYQTFCLHRLSSMAGAQAFDDALAFIRQIHDTVLLNTGFHKTDKQLQLLLFATITCFQHRQYDEANRYVSFALNGHKAMSAALAYRACRLMHILIHYETGNTAYLDYEIRAFKRFYSKHGRHYRLEKLLFRTVQLNPKMCSQPRKKAAYEKISPAIEEARENHDEKPMLKYFDFFEWISGCYTR</sequence>
<protein>
    <submittedName>
        <fullName evidence="1">Uncharacterized protein</fullName>
    </submittedName>
</protein>
<reference evidence="2" key="1">
    <citation type="submission" date="2021-03" db="EMBL/GenBank/DDBJ databases">
        <title>Assistant Professor.</title>
        <authorList>
            <person name="Huq M.A."/>
        </authorList>
    </citation>
    <scope>NUCLEOTIDE SEQUENCE [LARGE SCALE GENOMIC DNA]</scope>
    <source>
        <strain evidence="2">MAH-28</strain>
    </source>
</reference>
<keyword evidence="2" id="KW-1185">Reference proteome</keyword>